<gene>
    <name evidence="2" type="ORF">SAMN05421823_10635</name>
</gene>
<dbReference type="SUPFAM" id="SSF55961">
    <property type="entry name" value="Bet v1-like"/>
    <property type="match status" value="1"/>
</dbReference>
<evidence type="ECO:0000313" key="3">
    <source>
        <dbReference type="Proteomes" id="UP000198510"/>
    </source>
</evidence>
<dbReference type="Proteomes" id="UP000198510">
    <property type="component" value="Unassembled WGS sequence"/>
</dbReference>
<name>A0A1G9K393_9BACT</name>
<evidence type="ECO:0000313" key="2">
    <source>
        <dbReference type="EMBL" id="SDL44199.1"/>
    </source>
</evidence>
<proteinExistence type="predicted"/>
<sequence>MVTSTHFEREYELTTHPKDLYPFLVSDYGLAKWFADEVVIHNERSYSFIWDKKTFPAKLVGRRQNKYAKFEFAPVDGENPTWMEFTIETNDLTQEVYLKVVDYTNDGDQEEMEKIWDNLIENLRESLLNV</sequence>
<dbReference type="STRING" id="1075417.SAMN05421823_10635"/>
<evidence type="ECO:0000259" key="1">
    <source>
        <dbReference type="Pfam" id="PF19569"/>
    </source>
</evidence>
<feature type="domain" description="START-like" evidence="1">
    <location>
        <begin position="2"/>
        <end position="125"/>
    </location>
</feature>
<dbReference type="InterPro" id="IPR045736">
    <property type="entry name" value="START_2"/>
</dbReference>
<dbReference type="EMBL" id="FNFO01000006">
    <property type="protein sequence ID" value="SDL44199.1"/>
    <property type="molecule type" value="Genomic_DNA"/>
</dbReference>
<organism evidence="2 3">
    <name type="scientific">Catalinimonas alkaloidigena</name>
    <dbReference type="NCBI Taxonomy" id="1075417"/>
    <lineage>
        <taxon>Bacteria</taxon>
        <taxon>Pseudomonadati</taxon>
        <taxon>Bacteroidota</taxon>
        <taxon>Cytophagia</taxon>
        <taxon>Cytophagales</taxon>
        <taxon>Catalimonadaceae</taxon>
        <taxon>Catalinimonas</taxon>
    </lineage>
</organism>
<dbReference type="InterPro" id="IPR023393">
    <property type="entry name" value="START-like_dom_sf"/>
</dbReference>
<protein>
    <recommendedName>
        <fullName evidence="1">START-like domain-containing protein</fullName>
    </recommendedName>
</protein>
<dbReference type="RefSeq" id="WP_218127097.1">
    <property type="nucleotide sequence ID" value="NZ_FNFO01000006.1"/>
</dbReference>
<accession>A0A1G9K393</accession>
<reference evidence="2 3" key="1">
    <citation type="submission" date="2016-10" db="EMBL/GenBank/DDBJ databases">
        <authorList>
            <person name="de Groot N.N."/>
        </authorList>
    </citation>
    <scope>NUCLEOTIDE SEQUENCE [LARGE SCALE GENOMIC DNA]</scope>
    <source>
        <strain evidence="2 3">DSM 25186</strain>
    </source>
</reference>
<dbReference type="Pfam" id="PF19569">
    <property type="entry name" value="START_2"/>
    <property type="match status" value="1"/>
</dbReference>
<dbReference type="Gene3D" id="3.30.530.20">
    <property type="match status" value="1"/>
</dbReference>
<keyword evidence="3" id="KW-1185">Reference proteome</keyword>
<dbReference type="AlphaFoldDB" id="A0A1G9K393"/>